<dbReference type="SMART" id="SM00066">
    <property type="entry name" value="GAL4"/>
    <property type="match status" value="1"/>
</dbReference>
<dbReference type="Pfam" id="PF04082">
    <property type="entry name" value="Fungal_trans"/>
    <property type="match status" value="1"/>
</dbReference>
<sequence length="718" mass="82521">MKAPPPSHLSHIGQSSVSLRYRQPTMRLEDIVGAGACEACRGRITKCSLERPQCSQCRERQTPCNYLILPPARPDMSKRGQQRSSSQSVADHGLEQIFALLRSQPFHVAQQILIHVHRGTDVHSIVRHVEYGSLRLQLMLVPDTTFQFTSPYLADMMPLFDSTDNPYLSSRLYQALSAEASHQGTEIVEQTQHAIYRVPYPGARIYDPRISPQLLKPSKWTSVSSDDVFLTRLLEAYLLYEYPLWPCFHKDHFLDDMTSGRTEYCSPLLVNAILTAACHGMGTLQDRAEFWNPKTYSYICLAETRRLWKQEQELGVLSLPSVQAATILGRIYFANGMDSMGWRTWSDAVAIANKLDLFYMEPDFSEKERASRTITAWGIFSQQSFSCFYLMKPPLSRTPPQDGLPNYEQAQAFFGEIWVKYPLVEHLIPIHLGKTFLALIRLRYIMNEIAGKALPEKDGHAEIDLQEACRYNSMLMQWYRELPEPLQPRNIAMPTHLLLHMQFHNLITMTFQPFLKHEKSFNASNTIDAFQKQAGFSPTKLFIASKASLQTLLHMFYHRHGFEAYYIFLLQILVQLGFDAVERLRTPEAQQKHFPVVMKATRATLILCAKGLRDQGRNFYLSELIFRLLRDEMNPVDAKLLKDWARIKNEEEREELMMEHVQSDYPVNVEAITSDPSERRLNRLLKSMGELKLPGDGGPSSSDQRGQQASRTWRSIVF</sequence>
<evidence type="ECO:0000256" key="3">
    <source>
        <dbReference type="SAM" id="MobiDB-lite"/>
    </source>
</evidence>
<feature type="region of interest" description="Disordered" evidence="3">
    <location>
        <begin position="690"/>
        <end position="712"/>
    </location>
</feature>
<keyword evidence="2" id="KW-0539">Nucleus</keyword>
<protein>
    <submittedName>
        <fullName evidence="4">Zn-C6 fungal-type DNA-binding domain protein</fullName>
    </submittedName>
</protein>
<dbReference type="CDD" id="cd12148">
    <property type="entry name" value="fungal_TF_MHR"/>
    <property type="match status" value="1"/>
</dbReference>
<organism evidence="4 5">
    <name type="scientific">Pyrenophora teres f. teres</name>
    <dbReference type="NCBI Taxonomy" id="97479"/>
    <lineage>
        <taxon>Eukaryota</taxon>
        <taxon>Fungi</taxon>
        <taxon>Dikarya</taxon>
        <taxon>Ascomycota</taxon>
        <taxon>Pezizomycotina</taxon>
        <taxon>Dothideomycetes</taxon>
        <taxon>Pleosporomycetidae</taxon>
        <taxon>Pleosporales</taxon>
        <taxon>Pleosporineae</taxon>
        <taxon>Pleosporaceae</taxon>
        <taxon>Pyrenophora</taxon>
    </lineage>
</organism>
<dbReference type="InterPro" id="IPR053187">
    <property type="entry name" value="Notoamide_regulator"/>
</dbReference>
<dbReference type="PANTHER" id="PTHR47256:SF1">
    <property type="entry name" value="ZN(II)2CYS6 TRANSCRIPTION FACTOR (EUROFUNG)"/>
    <property type="match status" value="1"/>
</dbReference>
<evidence type="ECO:0000256" key="2">
    <source>
        <dbReference type="ARBA" id="ARBA00023242"/>
    </source>
</evidence>
<accession>A0A6S6VQW6</accession>
<keyword evidence="4" id="KW-0238">DNA-binding</keyword>
<dbReference type="EMBL" id="HG992977">
    <property type="protein sequence ID" value="CAE6998154.1"/>
    <property type="molecule type" value="Genomic_DNA"/>
</dbReference>
<dbReference type="PROSITE" id="PS50048">
    <property type="entry name" value="ZN2_CY6_FUNGAL_2"/>
    <property type="match status" value="1"/>
</dbReference>
<dbReference type="SUPFAM" id="SSF57701">
    <property type="entry name" value="Zn2/Cys6 DNA-binding domain"/>
    <property type="match status" value="1"/>
</dbReference>
<gene>
    <name evidence="4" type="ORF">PTTW11_00663</name>
</gene>
<evidence type="ECO:0000313" key="4">
    <source>
        <dbReference type="EMBL" id="CAE6998154.1"/>
    </source>
</evidence>
<dbReference type="InterPro" id="IPR007219">
    <property type="entry name" value="XnlR_reg_dom"/>
</dbReference>
<name>A0A6S6VQW6_9PLEO</name>
<dbReference type="AlphaFoldDB" id="A0A6S6VQW6"/>
<dbReference type="PANTHER" id="PTHR47256">
    <property type="entry name" value="ZN(II)2CYS6 TRANSCRIPTION FACTOR (EUROFUNG)-RELATED"/>
    <property type="match status" value="1"/>
</dbReference>
<dbReference type="Gene3D" id="4.10.240.10">
    <property type="entry name" value="Zn(2)-C6 fungal-type DNA-binding domain"/>
    <property type="match status" value="1"/>
</dbReference>
<dbReference type="InterPro" id="IPR036864">
    <property type="entry name" value="Zn2-C6_fun-type_DNA-bd_sf"/>
</dbReference>
<dbReference type="InterPro" id="IPR001138">
    <property type="entry name" value="Zn2Cys6_DnaBD"/>
</dbReference>
<dbReference type="GO" id="GO:0000981">
    <property type="term" value="F:DNA-binding transcription factor activity, RNA polymerase II-specific"/>
    <property type="evidence" value="ECO:0007669"/>
    <property type="project" value="InterPro"/>
</dbReference>
<keyword evidence="1" id="KW-0479">Metal-binding</keyword>
<reference evidence="4" key="1">
    <citation type="submission" date="2021-02" db="EMBL/GenBank/DDBJ databases">
        <authorList>
            <person name="Syme A R."/>
            <person name="Syme A R."/>
            <person name="Moolhuijzen P."/>
        </authorList>
    </citation>
    <scope>NUCLEOTIDE SEQUENCE</scope>
    <source>
        <strain evidence="4">W1-1</strain>
    </source>
</reference>
<evidence type="ECO:0000313" key="5">
    <source>
        <dbReference type="Proteomes" id="UP000472372"/>
    </source>
</evidence>
<dbReference type="Pfam" id="PF00172">
    <property type="entry name" value="Zn_clus"/>
    <property type="match status" value="1"/>
</dbReference>
<dbReference type="GO" id="GO:0006351">
    <property type="term" value="P:DNA-templated transcription"/>
    <property type="evidence" value="ECO:0007669"/>
    <property type="project" value="InterPro"/>
</dbReference>
<dbReference type="GO" id="GO:0008270">
    <property type="term" value="F:zinc ion binding"/>
    <property type="evidence" value="ECO:0007669"/>
    <property type="project" value="InterPro"/>
</dbReference>
<dbReference type="CDD" id="cd00067">
    <property type="entry name" value="GAL4"/>
    <property type="match status" value="1"/>
</dbReference>
<evidence type="ECO:0000256" key="1">
    <source>
        <dbReference type="ARBA" id="ARBA00022723"/>
    </source>
</evidence>
<feature type="compositionally biased region" description="Polar residues" evidence="3">
    <location>
        <begin position="699"/>
        <end position="712"/>
    </location>
</feature>
<dbReference type="Proteomes" id="UP000472372">
    <property type="component" value="Chromosome 1"/>
</dbReference>
<proteinExistence type="predicted"/>
<dbReference type="GO" id="GO:0003677">
    <property type="term" value="F:DNA binding"/>
    <property type="evidence" value="ECO:0007669"/>
    <property type="project" value="UniProtKB-KW"/>
</dbReference>